<dbReference type="PANTHER" id="PTHR43101:SF1">
    <property type="entry name" value="BETA-FRUCTOSIDASE"/>
    <property type="match status" value="1"/>
</dbReference>
<dbReference type="CDD" id="cd18623">
    <property type="entry name" value="GH32_ScrB-like"/>
    <property type="match status" value="1"/>
</dbReference>
<dbReference type="AlphaFoldDB" id="A0A837GF23"/>
<dbReference type="InterPro" id="IPR018053">
    <property type="entry name" value="Glyco_hydro_32_AS"/>
</dbReference>
<dbReference type="Gene3D" id="2.60.120.560">
    <property type="entry name" value="Exo-inulinase, domain 1"/>
    <property type="match status" value="1"/>
</dbReference>
<proteinExistence type="inferred from homology"/>
<organism evidence="8">
    <name type="scientific">Vibrio coralliilyticus</name>
    <dbReference type="NCBI Taxonomy" id="190893"/>
    <lineage>
        <taxon>Bacteria</taxon>
        <taxon>Pseudomonadati</taxon>
        <taxon>Pseudomonadota</taxon>
        <taxon>Gammaproteobacteria</taxon>
        <taxon>Vibrionales</taxon>
        <taxon>Vibrionaceae</taxon>
        <taxon>Vibrio</taxon>
    </lineage>
</organism>
<dbReference type="InterPro" id="IPR023296">
    <property type="entry name" value="Glyco_hydro_beta-prop_sf"/>
</dbReference>
<dbReference type="SUPFAM" id="SSF49899">
    <property type="entry name" value="Concanavalin A-like lectins/glucanases"/>
    <property type="match status" value="1"/>
</dbReference>
<dbReference type="InterPro" id="IPR051214">
    <property type="entry name" value="GH32_Enzymes"/>
</dbReference>
<reference evidence="8" key="1">
    <citation type="journal article" date="2015" name="BMC Genomics">
        <title>Genome mining reveals unlocked bioactive potential of marine Gram-negative bacteria.</title>
        <authorList>
            <person name="Machado H."/>
            <person name="Sonnenschein E.C."/>
            <person name="Melchiorsen J."/>
            <person name="Gram L."/>
        </authorList>
    </citation>
    <scope>NUCLEOTIDE SEQUENCE</scope>
    <source>
        <strain evidence="8">S2052</strain>
    </source>
</reference>
<dbReference type="InterPro" id="IPR001362">
    <property type="entry name" value="Glyco_hydro_32"/>
</dbReference>
<comment type="subcellular location">
    <subcellularLocation>
        <location evidence="5">Cytoplasm</location>
    </subcellularLocation>
</comment>
<evidence type="ECO:0000256" key="4">
    <source>
        <dbReference type="RuleBase" id="RU362110"/>
    </source>
</evidence>
<dbReference type="UniPathway" id="UPA00238"/>
<dbReference type="InterPro" id="IPR013320">
    <property type="entry name" value="ConA-like_dom_sf"/>
</dbReference>
<evidence type="ECO:0000259" key="7">
    <source>
        <dbReference type="Pfam" id="PF08244"/>
    </source>
</evidence>
<keyword evidence="5" id="KW-0119">Carbohydrate metabolism</keyword>
<comment type="similarity">
    <text evidence="1 4">Belongs to the glycosyl hydrolase 32 family.</text>
</comment>
<dbReference type="Pfam" id="PF08244">
    <property type="entry name" value="Glyco_hydro_32C"/>
    <property type="match status" value="1"/>
</dbReference>
<dbReference type="SMART" id="SM00640">
    <property type="entry name" value="Glyco_32"/>
    <property type="match status" value="1"/>
</dbReference>
<keyword evidence="5" id="KW-0963">Cytoplasm</keyword>
<keyword evidence="2 4" id="KW-0378">Hydrolase</keyword>
<evidence type="ECO:0000313" key="8">
    <source>
        <dbReference type="EMBL" id="KJY77881.1"/>
    </source>
</evidence>
<evidence type="ECO:0000256" key="3">
    <source>
        <dbReference type="ARBA" id="ARBA00023295"/>
    </source>
</evidence>
<dbReference type="EC" id="3.2.1.26" evidence="4"/>
<feature type="domain" description="Glycosyl hydrolase family 32 N-terminal" evidence="6">
    <location>
        <begin position="98"/>
        <end position="396"/>
    </location>
</feature>
<comment type="function">
    <text evidence="5">Enables the bacterium to metabolize sucrose as a sole carbon source.</text>
</comment>
<dbReference type="GO" id="GO:0004564">
    <property type="term" value="F:beta-fructofuranosidase activity"/>
    <property type="evidence" value="ECO:0007669"/>
    <property type="project" value="UniProtKB-EC"/>
</dbReference>
<feature type="domain" description="Glycosyl hydrolase family 32 C-terminal" evidence="7">
    <location>
        <begin position="419"/>
        <end position="532"/>
    </location>
</feature>
<gene>
    <name evidence="8" type="ORF">TW71_02280</name>
</gene>
<protein>
    <recommendedName>
        <fullName evidence="4">Sucrose-6-phosphate hydrolase</fullName>
        <ecNumber evidence="4">3.2.1.26</ecNumber>
    </recommendedName>
    <alternativeName>
        <fullName evidence="5">Invertase</fullName>
    </alternativeName>
</protein>
<dbReference type="PROSITE" id="PS00609">
    <property type="entry name" value="GLYCOSYL_HYDROL_F32"/>
    <property type="match status" value="1"/>
</dbReference>
<evidence type="ECO:0000256" key="5">
    <source>
        <dbReference type="RuleBase" id="RU365015"/>
    </source>
</evidence>
<dbReference type="GO" id="GO:0005985">
    <property type="term" value="P:sucrose metabolic process"/>
    <property type="evidence" value="ECO:0007669"/>
    <property type="project" value="UniProtKB-UniPathway"/>
</dbReference>
<name>A0A837GF23_9VIBR</name>
<comment type="catalytic activity">
    <reaction evidence="4">
        <text>Hydrolysis of terminal non-reducing beta-D-fructofuranoside residues in beta-D-fructofuranosides.</text>
        <dbReference type="EC" id="3.2.1.26"/>
    </reaction>
</comment>
<dbReference type="InterPro" id="IPR006232">
    <property type="entry name" value="Suc6P_hydrolase"/>
</dbReference>
<keyword evidence="3 4" id="KW-0326">Glycosidase</keyword>
<dbReference type="InterPro" id="IPR013148">
    <property type="entry name" value="Glyco_hydro_32_N"/>
</dbReference>
<dbReference type="GO" id="GO:0005737">
    <property type="term" value="C:cytoplasm"/>
    <property type="evidence" value="ECO:0007669"/>
    <property type="project" value="UniProtKB-SubCell"/>
</dbReference>
<dbReference type="SUPFAM" id="SSF75005">
    <property type="entry name" value="Arabinanase/levansucrase/invertase"/>
    <property type="match status" value="1"/>
</dbReference>
<sequence length="539" mass="61505">MSVESLITQCGGETNITRVLMPQGRLIFAIRDCSRVASTVSGSQIKIVLDEYQVEFPIPDSLSPADLLSIGQRIGEKQRLELEHALDAVNCPFRPDWHISPPQGLLNDPNGFVYHDGQYHLFYQWYPHGCIHKDKYWAHLTSKNLIEWQWQPVALTPSDWFDSHGVFSGHALSHGSELMLFYTGNVRIGENRERHTTQCLATSKDGVNFDKHGPVISELPDGVTAHIRDPKIVRHQNQWFMLLGAQTTDLKGRLAVYTSTDLRAWKFDALYGEELGHFGYMWECPDMFELDGQMFVVIGPQGIESFSKHNTIPHHNGIAKACLENGLSLSQFEHLDYGFDFYALQTLETPDGRRVMCGWMGLPDEVDQPSSENGWVHQLTCMRELSYQNGRLYQWPVKELEELVHSQRHIDLTDEPYRLERNSFDLEVELEWGQSLNLFESSQHKVVLYADEDRQTLILDRSQTLNRAVDTQRELKIDTDKIQLRILADTSSIEVFVNHGQAVMTSRVFVEQAATGISLLHGCQTARLKTLKAARPPFA</sequence>
<accession>A0A837GF23</accession>
<dbReference type="Gene3D" id="2.115.10.20">
    <property type="entry name" value="Glycosyl hydrolase domain, family 43"/>
    <property type="match status" value="1"/>
</dbReference>
<dbReference type="PANTHER" id="PTHR43101">
    <property type="entry name" value="BETA-FRUCTOSIDASE"/>
    <property type="match status" value="1"/>
</dbReference>
<dbReference type="EMBL" id="JXXR01000001">
    <property type="protein sequence ID" value="KJY77881.1"/>
    <property type="molecule type" value="Genomic_DNA"/>
</dbReference>
<dbReference type="InterPro" id="IPR013189">
    <property type="entry name" value="Glyco_hydro_32_C"/>
</dbReference>
<evidence type="ECO:0000256" key="2">
    <source>
        <dbReference type="ARBA" id="ARBA00022801"/>
    </source>
</evidence>
<evidence type="ECO:0000259" key="6">
    <source>
        <dbReference type="Pfam" id="PF00251"/>
    </source>
</evidence>
<dbReference type="NCBIfam" id="TIGR01322">
    <property type="entry name" value="scrB_fam"/>
    <property type="match status" value="1"/>
</dbReference>
<comment type="pathway">
    <text evidence="5">Glycan biosynthesis; sucrose metabolism.</text>
</comment>
<comment type="caution">
    <text evidence="8">The sequence shown here is derived from an EMBL/GenBank/DDBJ whole genome shotgun (WGS) entry which is preliminary data.</text>
</comment>
<dbReference type="Pfam" id="PF00251">
    <property type="entry name" value="Glyco_hydro_32N"/>
    <property type="match status" value="1"/>
</dbReference>
<evidence type="ECO:0000256" key="1">
    <source>
        <dbReference type="ARBA" id="ARBA00009902"/>
    </source>
</evidence>
<dbReference type="RefSeq" id="WP_045984851.1">
    <property type="nucleotide sequence ID" value="NZ_CP063051.1"/>
</dbReference>